<evidence type="ECO:0000313" key="2">
    <source>
        <dbReference type="EMBL" id="MDT7517772.1"/>
    </source>
</evidence>
<evidence type="ECO:0000256" key="1">
    <source>
        <dbReference type="SAM" id="MobiDB-lite"/>
    </source>
</evidence>
<reference evidence="2 3" key="1">
    <citation type="submission" date="2023-08" db="EMBL/GenBank/DDBJ databases">
        <title>Rhodoferax potami sp. nov. and Rhodoferax mekongensis sp. nov., isolated from the Mekong River in Thailand.</title>
        <authorList>
            <person name="Kitikhun S."/>
            <person name="Charoenyingcharoen P."/>
            <person name="Siriarchawattana P."/>
            <person name="Likhitrattanapisal S."/>
            <person name="Nilsakha T."/>
            <person name="Chanpet A."/>
            <person name="Rattanawaree P."/>
            <person name="Ingsriswang S."/>
        </authorList>
    </citation>
    <scope>NUCLEOTIDE SEQUENCE [LARGE SCALE GENOMIC DNA]</scope>
    <source>
        <strain evidence="2 3">TBRC 17660</strain>
    </source>
</reference>
<dbReference type="EMBL" id="JAVBIK010000001">
    <property type="protein sequence ID" value="MDT7517772.1"/>
    <property type="molecule type" value="Genomic_DNA"/>
</dbReference>
<dbReference type="RefSeq" id="WP_313873578.1">
    <property type="nucleotide sequence ID" value="NZ_JAVBIK010000001.1"/>
</dbReference>
<gene>
    <name evidence="2" type="ORF">RAE19_03305</name>
</gene>
<dbReference type="Gene3D" id="1.20.5.170">
    <property type="match status" value="1"/>
</dbReference>
<feature type="compositionally biased region" description="Basic and acidic residues" evidence="1">
    <location>
        <begin position="20"/>
        <end position="36"/>
    </location>
</feature>
<keyword evidence="3" id="KW-1185">Reference proteome</keyword>
<protein>
    <submittedName>
        <fullName evidence="2">Uncharacterized protein</fullName>
    </submittedName>
</protein>
<sequence>MAISATNSATPSIQSTISRARLEQAKREAENAENKVESLQQQTDQAEQEVQSKKNTVQTLTARNTLEDTTYISQLRASTSSVAPATQDFLLRMYSATSAKFAASGNALRASLNARPFVNTLGQPTGRIVDLTA</sequence>
<comment type="caution">
    <text evidence="2">The sequence shown here is derived from an EMBL/GenBank/DDBJ whole genome shotgun (WGS) entry which is preliminary data.</text>
</comment>
<dbReference type="Proteomes" id="UP001321700">
    <property type="component" value="Unassembled WGS sequence"/>
</dbReference>
<feature type="compositionally biased region" description="Polar residues" evidence="1">
    <location>
        <begin position="1"/>
        <end position="18"/>
    </location>
</feature>
<name>A0ABU3KKI5_9BURK</name>
<evidence type="ECO:0000313" key="3">
    <source>
        <dbReference type="Proteomes" id="UP001321700"/>
    </source>
</evidence>
<feature type="compositionally biased region" description="Low complexity" evidence="1">
    <location>
        <begin position="37"/>
        <end position="49"/>
    </location>
</feature>
<dbReference type="SUPFAM" id="SSF57997">
    <property type="entry name" value="Tropomyosin"/>
    <property type="match status" value="1"/>
</dbReference>
<accession>A0ABU3KKI5</accession>
<proteinExistence type="predicted"/>
<feature type="region of interest" description="Disordered" evidence="1">
    <location>
        <begin position="1"/>
        <end position="56"/>
    </location>
</feature>
<organism evidence="2 3">
    <name type="scientific">Rhodoferax potami</name>
    <dbReference type="NCBI Taxonomy" id="3068338"/>
    <lineage>
        <taxon>Bacteria</taxon>
        <taxon>Pseudomonadati</taxon>
        <taxon>Pseudomonadota</taxon>
        <taxon>Betaproteobacteria</taxon>
        <taxon>Burkholderiales</taxon>
        <taxon>Comamonadaceae</taxon>
        <taxon>Rhodoferax</taxon>
    </lineage>
</organism>